<dbReference type="InterPro" id="IPR013097">
    <property type="entry name" value="Dabb"/>
</dbReference>
<comment type="caution">
    <text evidence="3">The sequence shown here is derived from an EMBL/GenBank/DDBJ whole genome shotgun (WGS) entry which is preliminary data.</text>
</comment>
<sequence>MIRHVVLVRFRDDIAPGEIAAIFDALGDLRRMLPGMRTFQRGPNVSQEGLGRGHTHAFTIDFDDAAARDTYLALPEHEAAGARLVKAAQGGLSGLTVLDFELG</sequence>
<gene>
    <name evidence="3" type="ORF">D3272_09350</name>
</gene>
<dbReference type="RefSeq" id="WP_129218883.1">
    <property type="nucleotide sequence ID" value="NZ_QYBC01000006.1"/>
</dbReference>
<dbReference type="PANTHER" id="PTHR33178:SF10">
    <property type="entry name" value="STRESS-RESPONSE A_B BARREL DOMAIN-CONTAINING PROTEIN"/>
    <property type="match status" value="1"/>
</dbReference>
<evidence type="ECO:0000259" key="2">
    <source>
        <dbReference type="PROSITE" id="PS51502"/>
    </source>
</evidence>
<dbReference type="EMBL" id="QYBC01000006">
    <property type="protein sequence ID" value="RYB05773.1"/>
    <property type="molecule type" value="Genomic_DNA"/>
</dbReference>
<organism evidence="3 4">
    <name type="scientific">Lichenibacterium ramalinae</name>
    <dbReference type="NCBI Taxonomy" id="2316527"/>
    <lineage>
        <taxon>Bacteria</taxon>
        <taxon>Pseudomonadati</taxon>
        <taxon>Pseudomonadota</taxon>
        <taxon>Alphaproteobacteria</taxon>
        <taxon>Hyphomicrobiales</taxon>
        <taxon>Lichenihabitantaceae</taxon>
        <taxon>Lichenibacterium</taxon>
    </lineage>
</organism>
<comment type="subunit">
    <text evidence="1">Homodimer.</text>
</comment>
<reference evidence="3 4" key="1">
    <citation type="submission" date="2018-09" db="EMBL/GenBank/DDBJ databases">
        <authorList>
            <person name="Grouzdev D.S."/>
            <person name="Krutkina M.S."/>
        </authorList>
    </citation>
    <scope>NUCLEOTIDE SEQUENCE [LARGE SCALE GENOMIC DNA]</scope>
    <source>
        <strain evidence="3 4">RmlP001</strain>
    </source>
</reference>
<dbReference type="Pfam" id="PF07876">
    <property type="entry name" value="Dabb"/>
    <property type="match status" value="1"/>
</dbReference>
<keyword evidence="4" id="KW-1185">Reference proteome</keyword>
<dbReference type="Proteomes" id="UP000289411">
    <property type="component" value="Unassembled WGS sequence"/>
</dbReference>
<feature type="domain" description="Stress-response A/B barrel" evidence="2">
    <location>
        <begin position="2"/>
        <end position="100"/>
    </location>
</feature>
<name>A0A4Q2RF12_9HYPH</name>
<evidence type="ECO:0000313" key="4">
    <source>
        <dbReference type="Proteomes" id="UP000289411"/>
    </source>
</evidence>
<evidence type="ECO:0000256" key="1">
    <source>
        <dbReference type="ARBA" id="ARBA00011738"/>
    </source>
</evidence>
<dbReference type="AlphaFoldDB" id="A0A4Q2RF12"/>
<dbReference type="PANTHER" id="PTHR33178">
    <property type="match status" value="1"/>
</dbReference>
<dbReference type="Gene3D" id="3.30.70.100">
    <property type="match status" value="1"/>
</dbReference>
<protein>
    <submittedName>
        <fullName evidence="3">Dabb family protein</fullName>
    </submittedName>
</protein>
<reference evidence="3 4" key="2">
    <citation type="submission" date="2019-02" db="EMBL/GenBank/DDBJ databases">
        <title>'Lichenibacterium ramalinii' gen. nov. sp. nov., 'Lichenibacterium minor' gen. nov. sp. nov.</title>
        <authorList>
            <person name="Pankratov T."/>
        </authorList>
    </citation>
    <scope>NUCLEOTIDE SEQUENCE [LARGE SCALE GENOMIC DNA]</scope>
    <source>
        <strain evidence="3 4">RmlP001</strain>
    </source>
</reference>
<accession>A0A4Q2RF12</accession>
<evidence type="ECO:0000313" key="3">
    <source>
        <dbReference type="EMBL" id="RYB05773.1"/>
    </source>
</evidence>
<dbReference type="OrthoDB" id="9816070at2"/>
<proteinExistence type="predicted"/>
<dbReference type="InterPro" id="IPR044662">
    <property type="entry name" value="HS1/DABB1-like"/>
</dbReference>
<dbReference type="InterPro" id="IPR011008">
    <property type="entry name" value="Dimeric_a/b-barrel"/>
</dbReference>
<dbReference type="SMART" id="SM00886">
    <property type="entry name" value="Dabb"/>
    <property type="match status" value="1"/>
</dbReference>
<dbReference type="SUPFAM" id="SSF54909">
    <property type="entry name" value="Dimeric alpha+beta barrel"/>
    <property type="match status" value="1"/>
</dbReference>
<dbReference type="PROSITE" id="PS51502">
    <property type="entry name" value="S_R_A_B_BARREL"/>
    <property type="match status" value="1"/>
</dbReference>